<sequence length="269" mass="29765">MTFRFSAIASAGVCIWLMVLSGAVAYAAETAGETSSLSGQETTPSGLKTATLSGDHVTAAAGEADTRPGDSGWNNDNTGGEPPSQWGALLRSFIMPGWGHYYVDSDNWRRGQYHLGAEVALIAAYFGISRHANVIENNMYTHARAYSGVDIQKHGRAFELAVGSHLSLSAHNDFQERTRNLDRLFPDDPDYRWEWESDEKRQEYRDLRSRRDDLDQQLPTLGAIMVVNRVLSGISAFNRARDYVNTDASVYVAPGPERRGFRATLAIPF</sequence>
<evidence type="ECO:0000256" key="1">
    <source>
        <dbReference type="SAM" id="MobiDB-lite"/>
    </source>
</evidence>
<organism evidence="3 4">
    <name type="scientific">Natronogracilivirga saccharolytica</name>
    <dbReference type="NCBI Taxonomy" id="2812953"/>
    <lineage>
        <taxon>Bacteria</taxon>
        <taxon>Pseudomonadati</taxon>
        <taxon>Balneolota</taxon>
        <taxon>Balneolia</taxon>
        <taxon>Balneolales</taxon>
        <taxon>Cyclonatronaceae</taxon>
        <taxon>Natronogracilivirga</taxon>
    </lineage>
</organism>
<accession>A0A8J7RRP3</accession>
<protein>
    <recommendedName>
        <fullName evidence="5">DUF5683 domain-containing protein</fullName>
    </recommendedName>
</protein>
<comment type="caution">
    <text evidence="3">The sequence shown here is derived from an EMBL/GenBank/DDBJ whole genome shotgun (WGS) entry which is preliminary data.</text>
</comment>
<dbReference type="AlphaFoldDB" id="A0A8J7RRP3"/>
<proteinExistence type="predicted"/>
<gene>
    <name evidence="3" type="ORF">NATSA_08135</name>
</gene>
<keyword evidence="4" id="KW-1185">Reference proteome</keyword>
<feature type="region of interest" description="Disordered" evidence="1">
    <location>
        <begin position="62"/>
        <end position="81"/>
    </location>
</feature>
<name>A0A8J7RRP3_9BACT</name>
<dbReference type="Proteomes" id="UP000673975">
    <property type="component" value="Unassembled WGS sequence"/>
</dbReference>
<keyword evidence="2" id="KW-0732">Signal</keyword>
<evidence type="ECO:0000313" key="4">
    <source>
        <dbReference type="Proteomes" id="UP000673975"/>
    </source>
</evidence>
<evidence type="ECO:0008006" key="5">
    <source>
        <dbReference type="Google" id="ProtNLM"/>
    </source>
</evidence>
<reference evidence="3" key="1">
    <citation type="submission" date="2021-02" db="EMBL/GenBank/DDBJ databases">
        <title>Natronogracilivirga saccharolytica gen. nov. sp. nov. a new anaerobic, haloalkiliphilic carbohydrate-fermenting bacterium from soda lake and proposing of Cyclonatronumiaceae fam. nov. in the phylum Balneolaeota.</title>
        <authorList>
            <person name="Zhilina T.N."/>
            <person name="Sorokin D.Y."/>
            <person name="Zavarzina D.G."/>
            <person name="Toshchakov S.V."/>
            <person name="Kublanov I.V."/>
        </authorList>
    </citation>
    <scope>NUCLEOTIDE SEQUENCE</scope>
    <source>
        <strain evidence="3">Z-1702</strain>
    </source>
</reference>
<dbReference type="RefSeq" id="WP_210511527.1">
    <property type="nucleotide sequence ID" value="NZ_JAFIDN010000005.1"/>
</dbReference>
<evidence type="ECO:0000313" key="3">
    <source>
        <dbReference type="EMBL" id="MBP3192629.1"/>
    </source>
</evidence>
<dbReference type="EMBL" id="JAFIDN010000005">
    <property type="protein sequence ID" value="MBP3192629.1"/>
    <property type="molecule type" value="Genomic_DNA"/>
</dbReference>
<evidence type="ECO:0000256" key="2">
    <source>
        <dbReference type="SAM" id="SignalP"/>
    </source>
</evidence>
<feature type="chain" id="PRO_5035309417" description="DUF5683 domain-containing protein" evidence="2">
    <location>
        <begin position="28"/>
        <end position="269"/>
    </location>
</feature>
<feature type="signal peptide" evidence="2">
    <location>
        <begin position="1"/>
        <end position="27"/>
    </location>
</feature>